<protein>
    <submittedName>
        <fullName evidence="8">Uncharacterized protein</fullName>
    </submittedName>
</protein>
<dbReference type="PRINTS" id="PR00131">
    <property type="entry name" value="GLHYDRLASE1"/>
</dbReference>
<dbReference type="AlphaFoldDB" id="A0AAN9B9T0"/>
<evidence type="ECO:0000256" key="1">
    <source>
        <dbReference type="ARBA" id="ARBA00010838"/>
    </source>
</evidence>
<gene>
    <name evidence="8" type="ORF">V1264_024034</name>
</gene>
<comment type="caution">
    <text evidence="8">The sequence shown here is derived from an EMBL/GenBank/DDBJ whole genome shotgun (WGS) entry which is preliminary data.</text>
</comment>
<evidence type="ECO:0000256" key="2">
    <source>
        <dbReference type="ARBA" id="ARBA00011738"/>
    </source>
</evidence>
<dbReference type="SUPFAM" id="SSF51445">
    <property type="entry name" value="(Trans)glycosidases"/>
    <property type="match status" value="1"/>
</dbReference>
<name>A0AAN9B9T0_9CAEN</name>
<keyword evidence="3" id="KW-0378">Hydrolase</keyword>
<dbReference type="InterPro" id="IPR001360">
    <property type="entry name" value="Glyco_hydro_1"/>
</dbReference>
<dbReference type="GO" id="GO:0008422">
    <property type="term" value="F:beta-glucosidase activity"/>
    <property type="evidence" value="ECO:0007669"/>
    <property type="project" value="TreeGrafter"/>
</dbReference>
<dbReference type="InterPro" id="IPR017853">
    <property type="entry name" value="GH"/>
</dbReference>
<dbReference type="Gene3D" id="3.20.20.80">
    <property type="entry name" value="Glycosidases"/>
    <property type="match status" value="1"/>
</dbReference>
<keyword evidence="7" id="KW-0732">Signal</keyword>
<proteinExistence type="inferred from homology"/>
<dbReference type="PROSITE" id="PS00653">
    <property type="entry name" value="GLYCOSYL_HYDROL_F1_2"/>
    <property type="match status" value="1"/>
</dbReference>
<accession>A0AAN9B9T0</accession>
<dbReference type="Pfam" id="PF00232">
    <property type="entry name" value="Glyco_hydro_1"/>
    <property type="match status" value="1"/>
</dbReference>
<dbReference type="PANTHER" id="PTHR10353:SF36">
    <property type="entry name" value="LP05116P"/>
    <property type="match status" value="1"/>
</dbReference>
<evidence type="ECO:0000256" key="5">
    <source>
        <dbReference type="ARBA" id="ARBA00023295"/>
    </source>
</evidence>
<keyword evidence="5" id="KW-0326">Glycosidase</keyword>
<comment type="subunit">
    <text evidence="2">Homodimer.</text>
</comment>
<comment type="similarity">
    <text evidence="1 6">Belongs to the glycosyl hydrolase 1 family.</text>
</comment>
<dbReference type="PANTHER" id="PTHR10353">
    <property type="entry name" value="GLYCOSYL HYDROLASE"/>
    <property type="match status" value="1"/>
</dbReference>
<feature type="chain" id="PRO_5042851908" evidence="7">
    <location>
        <begin position="21"/>
        <end position="504"/>
    </location>
</feature>
<evidence type="ECO:0000256" key="4">
    <source>
        <dbReference type="ARBA" id="ARBA00023180"/>
    </source>
</evidence>
<dbReference type="InterPro" id="IPR033132">
    <property type="entry name" value="GH_1_N_CS"/>
</dbReference>
<evidence type="ECO:0000256" key="7">
    <source>
        <dbReference type="SAM" id="SignalP"/>
    </source>
</evidence>
<evidence type="ECO:0000313" key="8">
    <source>
        <dbReference type="EMBL" id="KAK7101211.1"/>
    </source>
</evidence>
<reference evidence="8 9" key="1">
    <citation type="submission" date="2024-02" db="EMBL/GenBank/DDBJ databases">
        <title>Chromosome-scale genome assembly of the rough periwinkle Littorina saxatilis.</title>
        <authorList>
            <person name="De Jode A."/>
            <person name="Faria R."/>
            <person name="Formenti G."/>
            <person name="Sims Y."/>
            <person name="Smith T.P."/>
            <person name="Tracey A."/>
            <person name="Wood J.M.D."/>
            <person name="Zagrodzka Z.B."/>
            <person name="Johannesson K."/>
            <person name="Butlin R.K."/>
            <person name="Leder E.H."/>
        </authorList>
    </citation>
    <scope>NUCLEOTIDE SEQUENCE [LARGE SCALE GENOMIC DNA]</scope>
    <source>
        <strain evidence="8">Snail1</strain>
        <tissue evidence="8">Muscle</tissue>
    </source>
</reference>
<evidence type="ECO:0000256" key="6">
    <source>
        <dbReference type="RuleBase" id="RU003690"/>
    </source>
</evidence>
<keyword evidence="9" id="KW-1185">Reference proteome</keyword>
<feature type="signal peptide" evidence="7">
    <location>
        <begin position="1"/>
        <end position="20"/>
    </location>
</feature>
<dbReference type="Proteomes" id="UP001374579">
    <property type="component" value="Unassembled WGS sequence"/>
</dbReference>
<dbReference type="EMBL" id="JBAMIC010000011">
    <property type="protein sequence ID" value="KAK7101211.1"/>
    <property type="molecule type" value="Genomic_DNA"/>
</dbReference>
<evidence type="ECO:0000313" key="9">
    <source>
        <dbReference type="Proteomes" id="UP001374579"/>
    </source>
</evidence>
<keyword evidence="4" id="KW-0325">Glycoprotein</keyword>
<sequence length="504" mass="57302">MGFSMLVLGIVVNNAIVVMTSSPVTSSAEFYSGVLPEGFTWGVATSAYQTEGAWNEDGKSESIWDRYSHAGRVAGHATGDVACDAYHKTQDDLNILKELGVKHYRFSLSWSRLIPDPTTGQVNFKAVSHYGRFIRALKEAGIEPMVTIFHFDLPQILEENGSWSNDSIVNYYTQYARLAFSFFGMDVKYWLTFSEPWVFLYLCYGKAECAPGLSEAGTLPYSHAHNVIKSHAHAYHLYQQHFQHQYHGLVSINLNSDFMSPKDPNNASHVEAAERAQQFLIGWFANPIYGNGDYPDVMKEYVRRNSQGNVSRLPEFTEDEKNFIKGTYDYYSMSHYSTILCEPADTEYQAAMKPGYDGDMQVKQSIDPTWRKGASYYLYFVPWGLRGSLNWVRTHYNNVPVIIGENGVTDSNGTTSDSFRIDFHREYLEAMIKAIHVDGCDVRGYTVWSLMDNMEWGHGYTEKFGLYYVNFSDPLRHRVRKDSATFYKNVIADNGFPGLQILVG</sequence>
<dbReference type="GO" id="GO:0005975">
    <property type="term" value="P:carbohydrate metabolic process"/>
    <property type="evidence" value="ECO:0007669"/>
    <property type="project" value="InterPro"/>
</dbReference>
<organism evidence="8 9">
    <name type="scientific">Littorina saxatilis</name>
    <dbReference type="NCBI Taxonomy" id="31220"/>
    <lineage>
        <taxon>Eukaryota</taxon>
        <taxon>Metazoa</taxon>
        <taxon>Spiralia</taxon>
        <taxon>Lophotrochozoa</taxon>
        <taxon>Mollusca</taxon>
        <taxon>Gastropoda</taxon>
        <taxon>Caenogastropoda</taxon>
        <taxon>Littorinimorpha</taxon>
        <taxon>Littorinoidea</taxon>
        <taxon>Littorinidae</taxon>
        <taxon>Littorina</taxon>
    </lineage>
</organism>
<evidence type="ECO:0000256" key="3">
    <source>
        <dbReference type="ARBA" id="ARBA00022801"/>
    </source>
</evidence>
<dbReference type="FunFam" id="3.20.20.80:FF:000013">
    <property type="entry name" value="lactase-phlorizin hydrolase"/>
    <property type="match status" value="1"/>
</dbReference>